<organism evidence="2 3">
    <name type="scientific">Tectimicrobiota bacterium</name>
    <dbReference type="NCBI Taxonomy" id="2528274"/>
    <lineage>
        <taxon>Bacteria</taxon>
        <taxon>Pseudomonadati</taxon>
        <taxon>Nitrospinota/Tectimicrobiota group</taxon>
        <taxon>Candidatus Tectimicrobiota</taxon>
    </lineage>
</organism>
<dbReference type="PROSITE" id="PS51833">
    <property type="entry name" value="HDOD"/>
    <property type="match status" value="1"/>
</dbReference>
<evidence type="ECO:0000259" key="1">
    <source>
        <dbReference type="PROSITE" id="PS51833"/>
    </source>
</evidence>
<protein>
    <submittedName>
        <fullName evidence="2">HDOD domain-containing protein</fullName>
    </submittedName>
</protein>
<dbReference type="Gene3D" id="1.10.3210.10">
    <property type="entry name" value="Hypothetical protein af1432"/>
    <property type="match status" value="1"/>
</dbReference>
<dbReference type="SUPFAM" id="SSF109604">
    <property type="entry name" value="HD-domain/PDEase-like"/>
    <property type="match status" value="1"/>
</dbReference>
<feature type="domain" description="HDOD" evidence="1">
    <location>
        <begin position="18"/>
        <end position="207"/>
    </location>
</feature>
<dbReference type="Proteomes" id="UP000782312">
    <property type="component" value="Unassembled WGS sequence"/>
</dbReference>
<dbReference type="InterPro" id="IPR006675">
    <property type="entry name" value="HDIG_dom"/>
</dbReference>
<dbReference type="AlphaFoldDB" id="A0A932I584"/>
<dbReference type="Pfam" id="PF08668">
    <property type="entry name" value="HDOD"/>
    <property type="match status" value="1"/>
</dbReference>
<dbReference type="InterPro" id="IPR013976">
    <property type="entry name" value="HDOD"/>
</dbReference>
<proteinExistence type="predicted"/>
<dbReference type="InterPro" id="IPR052340">
    <property type="entry name" value="RNase_Y/CdgJ"/>
</dbReference>
<dbReference type="EMBL" id="JACPUR010000040">
    <property type="protein sequence ID" value="MBI3129379.1"/>
    <property type="molecule type" value="Genomic_DNA"/>
</dbReference>
<accession>A0A932I584</accession>
<name>A0A932I584_UNCTE</name>
<dbReference type="InterPro" id="IPR003607">
    <property type="entry name" value="HD/PDEase_dom"/>
</dbReference>
<comment type="caution">
    <text evidence="2">The sequence shown here is derived from an EMBL/GenBank/DDBJ whole genome shotgun (WGS) entry which is preliminary data.</text>
</comment>
<dbReference type="NCBIfam" id="TIGR00277">
    <property type="entry name" value="HDIG"/>
    <property type="match status" value="1"/>
</dbReference>
<sequence length="279" mass="30024">MPVDLASFRRKIENLDNLPTLPGVVEKLSAMVESSTISTAQVGGMIQADQVLSAKVLRLVNSAFFGFPGKIGTVTHALVLLGFNAVKGLVLTASVFDIMAGEMLGLWKHSLGVSVASGLIARRLGLKDPEEVQVAGLVHDIGKVVLKVESPEYFEEINQKVAEGGLSFIEAEREVLGFDHTKIAEWLCDKWNLPASLRAPIVFHHRPMVAHEAIDATAAVHMADVLVRAVGFGSGGDQTVAILDREAVKKLGLSLTAVEEILDEMDEELVKAEDLIPTD</sequence>
<dbReference type="SMART" id="SM00471">
    <property type="entry name" value="HDc"/>
    <property type="match status" value="1"/>
</dbReference>
<dbReference type="PANTHER" id="PTHR33525:SF3">
    <property type="entry name" value="RIBONUCLEASE Y"/>
    <property type="match status" value="1"/>
</dbReference>
<reference evidence="2" key="1">
    <citation type="submission" date="2020-07" db="EMBL/GenBank/DDBJ databases">
        <title>Huge and variable diversity of episymbiotic CPR bacteria and DPANN archaea in groundwater ecosystems.</title>
        <authorList>
            <person name="He C.Y."/>
            <person name="Keren R."/>
            <person name="Whittaker M."/>
            <person name="Farag I.F."/>
            <person name="Doudna J."/>
            <person name="Cate J.H.D."/>
            <person name="Banfield J.F."/>
        </authorList>
    </citation>
    <scope>NUCLEOTIDE SEQUENCE</scope>
    <source>
        <strain evidence="2">NC_groundwater_763_Ag_S-0.2um_68_21</strain>
    </source>
</reference>
<dbReference type="PANTHER" id="PTHR33525">
    <property type="match status" value="1"/>
</dbReference>
<dbReference type="CDD" id="cd00077">
    <property type="entry name" value="HDc"/>
    <property type="match status" value="1"/>
</dbReference>
<evidence type="ECO:0000313" key="3">
    <source>
        <dbReference type="Proteomes" id="UP000782312"/>
    </source>
</evidence>
<gene>
    <name evidence="2" type="ORF">HYZ11_17350</name>
</gene>
<evidence type="ECO:0000313" key="2">
    <source>
        <dbReference type="EMBL" id="MBI3129379.1"/>
    </source>
</evidence>